<evidence type="ECO:0000313" key="2">
    <source>
        <dbReference type="Proteomes" id="UP000241216"/>
    </source>
</evidence>
<evidence type="ECO:0000313" key="1">
    <source>
        <dbReference type="EMBL" id="ATW62964.1"/>
    </source>
</evidence>
<organism evidence="1 2">
    <name type="scientific">Corynebacterium phage phi674</name>
    <dbReference type="NCBI Taxonomy" id="2052822"/>
    <lineage>
        <taxon>Viruses</taxon>
        <taxon>Duplodnaviria</taxon>
        <taxon>Heunggongvirae</taxon>
        <taxon>Uroviricota</taxon>
        <taxon>Caudoviricetes</taxon>
        <taxon>Ikedavirus</taxon>
        <taxon>Ikedavirus phi674</taxon>
    </lineage>
</organism>
<reference evidence="2" key="1">
    <citation type="submission" date="2017-10" db="EMBL/GenBank/DDBJ databases">
        <title>Complete nucleotide sequences and annotations of phi673 and phi674, two new lytic phages of Corynebacterium glutamicum ATCC 13032.</title>
        <authorList>
            <person name="Yomantas Y.A.V."/>
            <person name="Abalakina E.G."/>
            <person name="Lobanova J.S."/>
            <person name="Mamontov V.T.A."/>
            <person name="Stoynova N.V."/>
            <person name="Mashko S.V."/>
        </authorList>
    </citation>
    <scope>NUCLEOTIDE SEQUENCE [LARGE SCALE GENOMIC DNA]</scope>
</reference>
<proteinExistence type="predicted"/>
<dbReference type="Proteomes" id="UP000241216">
    <property type="component" value="Segment"/>
</dbReference>
<accession>A0A2H4PJ41</accession>
<keyword evidence="2" id="KW-1185">Reference proteome</keyword>
<protein>
    <submittedName>
        <fullName evidence="1">Uncharacterized protein</fullName>
    </submittedName>
</protein>
<dbReference type="EMBL" id="MG324354">
    <property type="protein sequence ID" value="ATW62964.1"/>
    <property type="molecule type" value="Genomic_DNA"/>
</dbReference>
<dbReference type="OrthoDB" id="32263at10239"/>
<sequence>MSIEQRLITNKLQSCESWAPGYMDGACIMRQKYAPKYGTHGAPSNVKMDAYYIAKTVDGKKYRIAGPGFIEHVEVGSLTSARRMCDLMAIEQSMYLMEATN</sequence>
<name>A0A2H4PJ41_9CAUD</name>
<gene>
    <name evidence="1" type="ORF">phi674_gp46</name>
</gene>